<evidence type="ECO:0000313" key="2">
    <source>
        <dbReference type="EMBL" id="GAJ12682.1"/>
    </source>
</evidence>
<gene>
    <name evidence="2" type="ORF">S12H4_54732</name>
</gene>
<feature type="non-terminal residue" evidence="2">
    <location>
        <position position="227"/>
    </location>
</feature>
<reference evidence="2" key="1">
    <citation type="journal article" date="2014" name="Front. Microbiol.">
        <title>High frequency of phylogenetically diverse reductive dehalogenase-homologous genes in deep subseafloor sedimentary metagenomes.</title>
        <authorList>
            <person name="Kawai M."/>
            <person name="Futagami T."/>
            <person name="Toyoda A."/>
            <person name="Takaki Y."/>
            <person name="Nishi S."/>
            <person name="Hori S."/>
            <person name="Arai W."/>
            <person name="Tsubouchi T."/>
            <person name="Morono Y."/>
            <person name="Uchiyama I."/>
            <person name="Ito T."/>
            <person name="Fujiyama A."/>
            <person name="Inagaki F."/>
            <person name="Takami H."/>
        </authorList>
    </citation>
    <scope>NUCLEOTIDE SEQUENCE</scope>
    <source>
        <strain evidence="2">Expedition CK06-06</strain>
    </source>
</reference>
<proteinExistence type="predicted"/>
<protein>
    <recommendedName>
        <fullName evidence="1">CHAT domain-containing protein</fullName>
    </recommendedName>
</protein>
<dbReference type="AlphaFoldDB" id="X1V8J7"/>
<dbReference type="Pfam" id="PF12770">
    <property type="entry name" value="CHAT"/>
    <property type="match status" value="1"/>
</dbReference>
<organism evidence="2">
    <name type="scientific">marine sediment metagenome</name>
    <dbReference type="NCBI Taxonomy" id="412755"/>
    <lineage>
        <taxon>unclassified sequences</taxon>
        <taxon>metagenomes</taxon>
        <taxon>ecological metagenomes</taxon>
    </lineage>
</organism>
<dbReference type="InterPro" id="IPR024983">
    <property type="entry name" value="CHAT_dom"/>
</dbReference>
<dbReference type="EMBL" id="BARW01035027">
    <property type="protein sequence ID" value="GAJ12682.1"/>
    <property type="molecule type" value="Genomic_DNA"/>
</dbReference>
<accession>X1V8J7</accession>
<comment type="caution">
    <text evidence="2">The sequence shown here is derived from an EMBL/GenBank/DDBJ whole genome shotgun (WGS) entry which is preliminary data.</text>
</comment>
<sequence length="227" mass="26176">ELSRASELFETGYKMQSISYTDISEKLDEREACIEILRFPKYNFLVPDTIVYYSALIIGHDRNKLPELVVFENGNQLESFYAKKYRTAMQRGFEGEAFYEVYWKPLENITSGKTMLYVSVDGIYNQININTLQMASGKFVIEKKDIYYVTNTKDVIGVKSRISGSVSDDKGAVLLGDPDYDKDFDWQQMKQMTLPELPGTKVEVEKIETQLVNKAWKVKVYLQEDAS</sequence>
<name>X1V8J7_9ZZZZ</name>
<evidence type="ECO:0000259" key="1">
    <source>
        <dbReference type="Pfam" id="PF12770"/>
    </source>
</evidence>
<feature type="domain" description="CHAT" evidence="1">
    <location>
        <begin position="95"/>
        <end position="226"/>
    </location>
</feature>
<feature type="non-terminal residue" evidence="2">
    <location>
        <position position="1"/>
    </location>
</feature>